<dbReference type="SUPFAM" id="SSF52540">
    <property type="entry name" value="P-loop containing nucleoside triphosphate hydrolases"/>
    <property type="match status" value="1"/>
</dbReference>
<sequence length="219" mass="24077">MNPRHNSRRGTLVVVVGLDGAGKTTQVEELGKWLGARAVPVEVLPNQSLAPVRAVLTEIAREDGFADHYDMLGVGTMRLISACAKLAYLSRLRRTLDTSDSVVVVDRYTYCQYAAARAQGAGNEEFLRRINAALPVPDLTIFLDVNPVEAHRRIEARGIDSESMEFLRAFQDAYRSLPEYRTFSVVDGNQSPDEVAQDMRQAVLRALPHLAGVPEVVGG</sequence>
<comment type="function">
    <text evidence="10">Phosphorylation of dTMP to form dTDP in both de novo and salvage pathways of dTTP synthesis.</text>
</comment>
<dbReference type="HAMAP" id="MF_00165">
    <property type="entry name" value="Thymidylate_kinase"/>
    <property type="match status" value="1"/>
</dbReference>
<organism evidence="12 13">
    <name type="scientific">Saccharothrix variisporea</name>
    <dbReference type="NCBI Taxonomy" id="543527"/>
    <lineage>
        <taxon>Bacteria</taxon>
        <taxon>Bacillati</taxon>
        <taxon>Actinomycetota</taxon>
        <taxon>Actinomycetes</taxon>
        <taxon>Pseudonocardiales</taxon>
        <taxon>Pseudonocardiaceae</taxon>
        <taxon>Saccharothrix</taxon>
    </lineage>
</organism>
<keyword evidence="13" id="KW-1185">Reference proteome</keyword>
<dbReference type="InterPro" id="IPR027417">
    <property type="entry name" value="P-loop_NTPase"/>
</dbReference>
<evidence type="ECO:0000256" key="7">
    <source>
        <dbReference type="ARBA" id="ARBA00022777"/>
    </source>
</evidence>
<comment type="similarity">
    <text evidence="1 10">Belongs to the thymidylate kinase family.</text>
</comment>
<evidence type="ECO:0000256" key="4">
    <source>
        <dbReference type="ARBA" id="ARBA00022679"/>
    </source>
</evidence>
<evidence type="ECO:0000256" key="2">
    <source>
        <dbReference type="ARBA" id="ARBA00012980"/>
    </source>
</evidence>
<evidence type="ECO:0000256" key="3">
    <source>
        <dbReference type="ARBA" id="ARBA00017144"/>
    </source>
</evidence>
<protein>
    <recommendedName>
        <fullName evidence="3 10">Thymidylate kinase</fullName>
        <ecNumber evidence="2 10">2.7.4.9</ecNumber>
    </recommendedName>
    <alternativeName>
        <fullName evidence="10">dTMP kinase</fullName>
    </alternativeName>
</protein>
<dbReference type="Gene3D" id="3.40.50.300">
    <property type="entry name" value="P-loop containing nucleotide triphosphate hydrolases"/>
    <property type="match status" value="1"/>
</dbReference>
<evidence type="ECO:0000256" key="8">
    <source>
        <dbReference type="ARBA" id="ARBA00022840"/>
    </source>
</evidence>
<dbReference type="PANTHER" id="PTHR10344">
    <property type="entry name" value="THYMIDYLATE KINASE"/>
    <property type="match status" value="1"/>
</dbReference>
<dbReference type="Pfam" id="PF02223">
    <property type="entry name" value="Thymidylate_kin"/>
    <property type="match status" value="1"/>
</dbReference>
<feature type="binding site" evidence="10">
    <location>
        <begin position="17"/>
        <end position="24"/>
    </location>
    <ligand>
        <name>ATP</name>
        <dbReference type="ChEBI" id="CHEBI:30616"/>
    </ligand>
</feature>
<name>A0A495X5J5_9PSEU</name>
<dbReference type="AlphaFoldDB" id="A0A495X5J5"/>
<evidence type="ECO:0000259" key="11">
    <source>
        <dbReference type="Pfam" id="PF02223"/>
    </source>
</evidence>
<keyword evidence="5 10" id="KW-0545">Nucleotide biosynthesis</keyword>
<evidence type="ECO:0000256" key="1">
    <source>
        <dbReference type="ARBA" id="ARBA00009776"/>
    </source>
</evidence>
<keyword evidence="7 10" id="KW-0418">Kinase</keyword>
<dbReference type="CDD" id="cd01672">
    <property type="entry name" value="TMPK"/>
    <property type="match status" value="1"/>
</dbReference>
<keyword evidence="8 10" id="KW-0067">ATP-binding</keyword>
<keyword evidence="4 10" id="KW-0808">Transferase</keyword>
<evidence type="ECO:0000256" key="5">
    <source>
        <dbReference type="ARBA" id="ARBA00022727"/>
    </source>
</evidence>
<evidence type="ECO:0000256" key="9">
    <source>
        <dbReference type="ARBA" id="ARBA00048743"/>
    </source>
</evidence>
<dbReference type="GO" id="GO:0006235">
    <property type="term" value="P:dTTP biosynthetic process"/>
    <property type="evidence" value="ECO:0007669"/>
    <property type="project" value="UniProtKB-UniRule"/>
</dbReference>
<evidence type="ECO:0000256" key="6">
    <source>
        <dbReference type="ARBA" id="ARBA00022741"/>
    </source>
</evidence>
<comment type="catalytic activity">
    <reaction evidence="9 10">
        <text>dTMP + ATP = dTDP + ADP</text>
        <dbReference type="Rhea" id="RHEA:13517"/>
        <dbReference type="ChEBI" id="CHEBI:30616"/>
        <dbReference type="ChEBI" id="CHEBI:58369"/>
        <dbReference type="ChEBI" id="CHEBI:63528"/>
        <dbReference type="ChEBI" id="CHEBI:456216"/>
        <dbReference type="EC" id="2.7.4.9"/>
    </reaction>
</comment>
<dbReference type="GO" id="GO:0006233">
    <property type="term" value="P:dTDP biosynthetic process"/>
    <property type="evidence" value="ECO:0007669"/>
    <property type="project" value="InterPro"/>
</dbReference>
<dbReference type="RefSeq" id="WP_170199311.1">
    <property type="nucleotide sequence ID" value="NZ_JBIUBA010000002.1"/>
</dbReference>
<comment type="caution">
    <text evidence="12">The sequence shown here is derived from an EMBL/GenBank/DDBJ whole genome shotgun (WGS) entry which is preliminary data.</text>
</comment>
<evidence type="ECO:0000313" key="12">
    <source>
        <dbReference type="EMBL" id="RKT69300.1"/>
    </source>
</evidence>
<reference evidence="12 13" key="1">
    <citation type="submission" date="2018-10" db="EMBL/GenBank/DDBJ databases">
        <title>Sequencing the genomes of 1000 actinobacteria strains.</title>
        <authorList>
            <person name="Klenk H.-P."/>
        </authorList>
    </citation>
    <scope>NUCLEOTIDE SEQUENCE [LARGE SCALE GENOMIC DNA]</scope>
    <source>
        <strain evidence="12 13">DSM 43911</strain>
    </source>
</reference>
<proteinExistence type="inferred from homology"/>
<dbReference type="GO" id="GO:0004798">
    <property type="term" value="F:dTMP kinase activity"/>
    <property type="evidence" value="ECO:0007669"/>
    <property type="project" value="UniProtKB-UniRule"/>
</dbReference>
<dbReference type="PANTHER" id="PTHR10344:SF4">
    <property type="entry name" value="UMP-CMP KINASE 2, MITOCHONDRIAL"/>
    <property type="match status" value="1"/>
</dbReference>
<keyword evidence="6 10" id="KW-0547">Nucleotide-binding</keyword>
<dbReference type="GO" id="GO:0005737">
    <property type="term" value="C:cytoplasm"/>
    <property type="evidence" value="ECO:0007669"/>
    <property type="project" value="TreeGrafter"/>
</dbReference>
<dbReference type="InterPro" id="IPR018094">
    <property type="entry name" value="Thymidylate_kinase"/>
</dbReference>
<evidence type="ECO:0000313" key="13">
    <source>
        <dbReference type="Proteomes" id="UP000272729"/>
    </source>
</evidence>
<dbReference type="InterPro" id="IPR039430">
    <property type="entry name" value="Thymidylate_kin-like_dom"/>
</dbReference>
<feature type="domain" description="Thymidylate kinase-like" evidence="11">
    <location>
        <begin position="17"/>
        <end position="198"/>
    </location>
</feature>
<dbReference type="GO" id="GO:0006227">
    <property type="term" value="P:dUDP biosynthetic process"/>
    <property type="evidence" value="ECO:0007669"/>
    <property type="project" value="TreeGrafter"/>
</dbReference>
<dbReference type="Proteomes" id="UP000272729">
    <property type="component" value="Unassembled WGS sequence"/>
</dbReference>
<accession>A0A495X5J5</accession>
<gene>
    <name evidence="10" type="primary">tmk</name>
    <name evidence="12" type="ORF">DFJ66_2508</name>
</gene>
<dbReference type="GO" id="GO:0005524">
    <property type="term" value="F:ATP binding"/>
    <property type="evidence" value="ECO:0007669"/>
    <property type="project" value="UniProtKB-UniRule"/>
</dbReference>
<dbReference type="EC" id="2.7.4.9" evidence="2 10"/>
<dbReference type="EMBL" id="RBXR01000001">
    <property type="protein sequence ID" value="RKT69300.1"/>
    <property type="molecule type" value="Genomic_DNA"/>
</dbReference>
<evidence type="ECO:0000256" key="10">
    <source>
        <dbReference type="HAMAP-Rule" id="MF_00165"/>
    </source>
</evidence>